<organism evidence="1 2">
    <name type="scientific">Pseudohongiella spirulinae</name>
    <dbReference type="NCBI Taxonomy" id="1249552"/>
    <lineage>
        <taxon>Bacteria</taxon>
        <taxon>Pseudomonadati</taxon>
        <taxon>Pseudomonadota</taxon>
        <taxon>Gammaproteobacteria</taxon>
        <taxon>Pseudomonadales</taxon>
        <taxon>Pseudohongiellaceae</taxon>
        <taxon>Pseudohongiella</taxon>
    </lineage>
</organism>
<dbReference type="AlphaFoldDB" id="A0A0S2KBE0"/>
<reference evidence="1 2" key="1">
    <citation type="submission" date="2015-11" db="EMBL/GenBank/DDBJ databases">
        <authorList>
            <person name="Zhang Y."/>
            <person name="Guo Z."/>
        </authorList>
    </citation>
    <scope>NUCLEOTIDE SEQUENCE [LARGE SCALE GENOMIC DNA]</scope>
    <source>
        <strain evidence="1 2">KCTC 32221</strain>
    </source>
</reference>
<dbReference type="STRING" id="1249552.PS2015_974"/>
<keyword evidence="2" id="KW-1185">Reference proteome</keyword>
<dbReference type="RefSeq" id="WP_058021161.1">
    <property type="nucleotide sequence ID" value="NZ_CP013189.1"/>
</dbReference>
<evidence type="ECO:0000313" key="1">
    <source>
        <dbReference type="EMBL" id="ALO45643.1"/>
    </source>
</evidence>
<name>A0A0S2KBE0_9GAMM</name>
<dbReference type="EMBL" id="CP013189">
    <property type="protein sequence ID" value="ALO45643.1"/>
    <property type="molecule type" value="Genomic_DNA"/>
</dbReference>
<dbReference type="Proteomes" id="UP000065641">
    <property type="component" value="Chromosome"/>
</dbReference>
<accession>A0A0S2KBE0</accession>
<sequence>MRVDRQCVLSGTVEQAIAAVRTPRLFRHISTPMITFTAVDPPTFPDTWSEGTYWVKLKLFGLIPFGRQAIVISLIPSDDAFVVRDNGYSGLIKTWDHRITISQKENGVHYRDTVDIDAGILTPLIWLYAQGFYWHRQRKWQALARDGYEAIS</sequence>
<protein>
    <submittedName>
        <fullName evidence="1">Uncharacterized protein</fullName>
    </submittedName>
</protein>
<dbReference type="KEGG" id="pspi:PS2015_974"/>
<gene>
    <name evidence="1" type="ORF">PS2015_974</name>
</gene>
<evidence type="ECO:0000313" key="2">
    <source>
        <dbReference type="Proteomes" id="UP000065641"/>
    </source>
</evidence>
<proteinExistence type="predicted"/>
<dbReference type="OrthoDB" id="7428016at2"/>